<gene>
    <name evidence="3" type="ORF">ADN00_00745</name>
</gene>
<evidence type="ECO:0000313" key="4">
    <source>
        <dbReference type="Proteomes" id="UP000050417"/>
    </source>
</evidence>
<dbReference type="AlphaFoldDB" id="A0A0P6XDM9"/>
<evidence type="ECO:0000313" key="3">
    <source>
        <dbReference type="EMBL" id="KPL81087.1"/>
    </source>
</evidence>
<keyword evidence="4" id="KW-1185">Reference proteome</keyword>
<organism evidence="3 4">
    <name type="scientific">Ornatilinea apprima</name>
    <dbReference type="NCBI Taxonomy" id="1134406"/>
    <lineage>
        <taxon>Bacteria</taxon>
        <taxon>Bacillati</taxon>
        <taxon>Chloroflexota</taxon>
        <taxon>Anaerolineae</taxon>
        <taxon>Anaerolineales</taxon>
        <taxon>Anaerolineaceae</taxon>
        <taxon>Ornatilinea</taxon>
    </lineage>
</organism>
<proteinExistence type="inferred from homology"/>
<reference evidence="3 4" key="1">
    <citation type="submission" date="2015-07" db="EMBL/GenBank/DDBJ databases">
        <title>Genome sequence of Ornatilinea apprima DSM 23815.</title>
        <authorList>
            <person name="Hemp J."/>
            <person name="Ward L.M."/>
            <person name="Pace L.A."/>
            <person name="Fischer W.W."/>
        </authorList>
    </citation>
    <scope>NUCLEOTIDE SEQUENCE [LARGE SCALE GENOMIC DNA]</scope>
    <source>
        <strain evidence="3 4">P3M-1</strain>
    </source>
</reference>
<dbReference type="InterPro" id="IPR050922">
    <property type="entry name" value="LytR/CpsA/Psr_CW_biosynth"/>
</dbReference>
<dbReference type="Pfam" id="PF03816">
    <property type="entry name" value="LytR_cpsA_psr"/>
    <property type="match status" value="1"/>
</dbReference>
<name>A0A0P6XDM9_9CHLR</name>
<comment type="similarity">
    <text evidence="1">Belongs to the LytR/CpsA/Psr (LCP) family.</text>
</comment>
<evidence type="ECO:0000259" key="2">
    <source>
        <dbReference type="Pfam" id="PF03816"/>
    </source>
</evidence>
<dbReference type="NCBIfam" id="TIGR00350">
    <property type="entry name" value="lytR_cpsA_psr"/>
    <property type="match status" value="1"/>
</dbReference>
<dbReference type="STRING" id="1134406.ADN00_00745"/>
<dbReference type="EMBL" id="LGCL01000002">
    <property type="protein sequence ID" value="KPL81087.1"/>
    <property type="molecule type" value="Genomic_DNA"/>
</dbReference>
<feature type="domain" description="Cell envelope-related transcriptional attenuator" evidence="2">
    <location>
        <begin position="43"/>
        <end position="182"/>
    </location>
</feature>
<evidence type="ECO:0000256" key="1">
    <source>
        <dbReference type="ARBA" id="ARBA00006068"/>
    </source>
</evidence>
<comment type="caution">
    <text evidence="3">The sequence shown here is derived from an EMBL/GenBank/DDBJ whole genome shotgun (WGS) entry which is preliminary data.</text>
</comment>
<protein>
    <recommendedName>
        <fullName evidence="2">Cell envelope-related transcriptional attenuator domain-containing protein</fullName>
    </recommendedName>
</protein>
<dbReference type="InterPro" id="IPR004474">
    <property type="entry name" value="LytR_CpsA_psr"/>
</dbReference>
<dbReference type="PANTHER" id="PTHR33392:SF6">
    <property type="entry name" value="POLYISOPRENYL-TEICHOIC ACID--PEPTIDOGLYCAN TEICHOIC ACID TRANSFERASE TAGU"/>
    <property type="match status" value="1"/>
</dbReference>
<accession>A0A0P6XDM9</accession>
<dbReference type="Proteomes" id="UP000050417">
    <property type="component" value="Unassembled WGS sequence"/>
</dbReference>
<sequence>MGPLGCLLTGFLLLALLYLIAPIRTNILLLGVDRTPDGTALGRTDTMILVSVNPLLPTVNWLSIPRDLWVAIPGYGENRINTAHFFAEAETPGSGPTLSRRTIEQNFGIRVPYYIRIQFDGFKNVVNAMGGVTVRLDEPMAGYPVGSHHLDADQSLAFVRDRKGADDFFRMKNTQVFLKSAILQGISPASWPRYPAIFSAVFQAIKTNLPVWEWPRISLALIRASVTGMNTQTITREMVTPWTTSEGANVLLPDYGQINALMKEMFSSGFSLDSILP</sequence>
<dbReference type="PANTHER" id="PTHR33392">
    <property type="entry name" value="POLYISOPRENYL-TEICHOIC ACID--PEPTIDOGLYCAN TEICHOIC ACID TRANSFERASE TAGU"/>
    <property type="match status" value="1"/>
</dbReference>
<dbReference type="Gene3D" id="3.40.630.190">
    <property type="entry name" value="LCP protein"/>
    <property type="match status" value="1"/>
</dbReference>